<sequence>LYFRRKMSWPFITEDYGEDVYEGLSLKDLKIDEAYVKFSSDHDSNLSVYHKSSFCFGESSEDICSKQNLNIGEFGIYELNVNPSYCDFSVSKEPVFIYGALIVAVLFYFVFGVVCKTFKLTRKCLKKKNNPNSELVYVDNGRLYSDGYQITTQKENKEIKDKITEAVRHWNYNKYTWRLQRTPKHSNTWCTSAIRHCIFGDVIALPIMRGTFCPKYVRGIVLQQNGQPSPDCIGGVTRMVDIWILGNNRIYQNPTAKAIYETSSFDPEGILGSATTVFQVFLGIQAGQILLIYSDAKSRLKRWSIWSIVTLICSLALSSGVLIGGPIPVNKNLWSLSFVLITSAAAFFVAYDLLYTCGLQKNMEGESLLPNRSVHQ</sequence>
<feature type="transmembrane region" description="Helical" evidence="1">
    <location>
        <begin position="95"/>
        <end position="118"/>
    </location>
</feature>
<gene>
    <name evidence="2" type="primary">HGSNAT</name>
    <name evidence="2" type="ORF">Anas_11496</name>
</gene>
<keyword evidence="1" id="KW-0472">Membrane</keyword>
<dbReference type="Proteomes" id="UP000326759">
    <property type="component" value="Unassembled WGS sequence"/>
</dbReference>
<dbReference type="EMBL" id="SEYY01006524">
    <property type="protein sequence ID" value="KAB7502872.1"/>
    <property type="molecule type" value="Genomic_DNA"/>
</dbReference>
<evidence type="ECO:0000313" key="3">
    <source>
        <dbReference type="Proteomes" id="UP000326759"/>
    </source>
</evidence>
<keyword evidence="1" id="KW-0812">Transmembrane</keyword>
<dbReference type="PANTHER" id="PTHR31061">
    <property type="entry name" value="LD22376P"/>
    <property type="match status" value="1"/>
</dbReference>
<protein>
    <submittedName>
        <fullName evidence="2">Heparan-alpha-glucosaminide N-acetyltransferase</fullName>
    </submittedName>
</protein>
<proteinExistence type="predicted"/>
<keyword evidence="2" id="KW-0808">Transferase</keyword>
<comment type="caution">
    <text evidence="2">The sequence shown here is derived from an EMBL/GenBank/DDBJ whole genome shotgun (WGS) entry which is preliminary data.</text>
</comment>
<reference evidence="2 3" key="1">
    <citation type="journal article" date="2019" name="PLoS Biol.">
        <title>Sex chromosomes control vertical transmission of feminizing Wolbachia symbionts in an isopod.</title>
        <authorList>
            <person name="Becking T."/>
            <person name="Chebbi M.A."/>
            <person name="Giraud I."/>
            <person name="Moumen B."/>
            <person name="Laverre T."/>
            <person name="Caubet Y."/>
            <person name="Peccoud J."/>
            <person name="Gilbert C."/>
            <person name="Cordaux R."/>
        </authorList>
    </citation>
    <scope>NUCLEOTIDE SEQUENCE [LARGE SCALE GENOMIC DNA]</scope>
    <source>
        <strain evidence="2">ANa2</strain>
        <tissue evidence="2">Whole body excluding digestive tract and cuticle</tissue>
    </source>
</reference>
<name>A0A5N5T8Q1_9CRUS</name>
<evidence type="ECO:0000256" key="1">
    <source>
        <dbReference type="SAM" id="Phobius"/>
    </source>
</evidence>
<dbReference type="OrthoDB" id="2149840at2759"/>
<feature type="non-terminal residue" evidence="2">
    <location>
        <position position="1"/>
    </location>
</feature>
<dbReference type="AlphaFoldDB" id="A0A5N5T8Q1"/>
<keyword evidence="3" id="KW-1185">Reference proteome</keyword>
<feature type="transmembrane region" description="Helical" evidence="1">
    <location>
        <begin position="333"/>
        <end position="354"/>
    </location>
</feature>
<dbReference type="GO" id="GO:0016740">
    <property type="term" value="F:transferase activity"/>
    <property type="evidence" value="ECO:0007669"/>
    <property type="project" value="UniProtKB-KW"/>
</dbReference>
<dbReference type="PANTHER" id="PTHR31061:SF24">
    <property type="entry name" value="LD22376P"/>
    <property type="match status" value="1"/>
</dbReference>
<feature type="transmembrane region" description="Helical" evidence="1">
    <location>
        <begin position="303"/>
        <end position="327"/>
    </location>
</feature>
<organism evidence="2 3">
    <name type="scientific">Armadillidium nasatum</name>
    <dbReference type="NCBI Taxonomy" id="96803"/>
    <lineage>
        <taxon>Eukaryota</taxon>
        <taxon>Metazoa</taxon>
        <taxon>Ecdysozoa</taxon>
        <taxon>Arthropoda</taxon>
        <taxon>Crustacea</taxon>
        <taxon>Multicrustacea</taxon>
        <taxon>Malacostraca</taxon>
        <taxon>Eumalacostraca</taxon>
        <taxon>Peracarida</taxon>
        <taxon>Isopoda</taxon>
        <taxon>Oniscidea</taxon>
        <taxon>Crinocheta</taxon>
        <taxon>Armadillidiidae</taxon>
        <taxon>Armadillidium</taxon>
    </lineage>
</organism>
<keyword evidence="1" id="KW-1133">Transmembrane helix</keyword>
<evidence type="ECO:0000313" key="2">
    <source>
        <dbReference type="EMBL" id="KAB7502872.1"/>
    </source>
</evidence>
<accession>A0A5N5T8Q1</accession>